<dbReference type="EMBL" id="CP139965">
    <property type="protein sequence ID" value="WQD79638.1"/>
    <property type="molecule type" value="Genomic_DNA"/>
</dbReference>
<feature type="region of interest" description="Disordered" evidence="1">
    <location>
        <begin position="43"/>
        <end position="114"/>
    </location>
</feature>
<organism evidence="2 3">
    <name type="scientific">Paraburkholderia kururiensis</name>
    <dbReference type="NCBI Taxonomy" id="984307"/>
    <lineage>
        <taxon>Bacteria</taxon>
        <taxon>Pseudomonadati</taxon>
        <taxon>Pseudomonadota</taxon>
        <taxon>Betaproteobacteria</taxon>
        <taxon>Burkholderiales</taxon>
        <taxon>Burkholderiaceae</taxon>
        <taxon>Paraburkholderia</taxon>
    </lineage>
</organism>
<reference evidence="2 3" key="1">
    <citation type="submission" date="2023-12" db="EMBL/GenBank/DDBJ databases">
        <title>Genome sequencing and assembly of bacterial species from a model synthetic community.</title>
        <authorList>
            <person name="Hogle S.L."/>
        </authorList>
    </citation>
    <scope>NUCLEOTIDE SEQUENCE [LARGE SCALE GENOMIC DNA]</scope>
    <source>
        <strain evidence="2 3">HAMBI 2494</strain>
    </source>
</reference>
<dbReference type="RefSeq" id="WP_232833321.1">
    <property type="nucleotide sequence ID" value="NZ_CP139965.1"/>
</dbReference>
<dbReference type="Pfam" id="PF09483">
    <property type="entry name" value="HpaP"/>
    <property type="match status" value="1"/>
</dbReference>
<accession>A0ABZ0WQT8</accession>
<evidence type="ECO:0000313" key="3">
    <source>
        <dbReference type="Proteomes" id="UP001325479"/>
    </source>
</evidence>
<dbReference type="Proteomes" id="UP001325479">
    <property type="component" value="Chromosome"/>
</dbReference>
<dbReference type="InterPro" id="IPR013390">
    <property type="entry name" value="T3SS_HpaP"/>
</dbReference>
<proteinExistence type="predicted"/>
<evidence type="ECO:0000256" key="1">
    <source>
        <dbReference type="SAM" id="MobiDB-lite"/>
    </source>
</evidence>
<dbReference type="NCBIfam" id="TIGR02557">
    <property type="entry name" value="HpaP"/>
    <property type="match status" value="1"/>
</dbReference>
<evidence type="ECO:0000313" key="2">
    <source>
        <dbReference type="EMBL" id="WQD79638.1"/>
    </source>
</evidence>
<name>A0ABZ0WQT8_9BURK</name>
<keyword evidence="3" id="KW-1185">Reference proteome</keyword>
<sequence length="233" mass="25229">MIALTTLMAHIESRPLRIIPGDAEPQPLPDDARARRFDYATLARRVRARKPPGRDAGASGDTSAAERHDTSAYGQPTGDDTQDGAADNAGSARGADAGSPLAGHSNAAPPTSDDLLPERLAHVTLPIVDSMFRTQSHFLELATSLATEVAAFASDQAIGDAGNWEVQMPLDRAILPDTTLYLSLSRFRLSLRFDTPDADTKQLLLQHSALLERELDQLLRAWGTPRDIELSVW</sequence>
<gene>
    <name evidence="2" type="primary">sctP</name>
    <name evidence="2" type="ORF">U0042_08140</name>
</gene>
<protein>
    <submittedName>
        <fullName evidence="2">Type III secretion system protein SctP</fullName>
    </submittedName>
</protein>